<keyword evidence="10" id="KW-1185">Reference proteome</keyword>
<evidence type="ECO:0000256" key="5">
    <source>
        <dbReference type="ARBA" id="ARBA00022989"/>
    </source>
</evidence>
<keyword evidence="4 7" id="KW-0812">Transmembrane</keyword>
<keyword evidence="6" id="KW-0472">Membrane</keyword>
<evidence type="ECO:0000256" key="3">
    <source>
        <dbReference type="ARBA" id="ARBA00022475"/>
    </source>
</evidence>
<dbReference type="InterPro" id="IPR001750">
    <property type="entry name" value="ND/Mrp_TM"/>
</dbReference>
<dbReference type="EMBL" id="CP018911">
    <property type="protein sequence ID" value="AZU03961.1"/>
    <property type="molecule type" value="Genomic_DNA"/>
</dbReference>
<gene>
    <name evidence="9" type="ORF">X907_1428</name>
</gene>
<evidence type="ECO:0000259" key="8">
    <source>
        <dbReference type="Pfam" id="PF00361"/>
    </source>
</evidence>
<sequence>MSADLLVILPIVLPLTMAGFCAVFWLRPDWQRWVTVFGMALLAAAGIGLLLAVQAEGVLSTQPGNWAAPFGISIVADPLSALAVAAAGLVAFAASVYAFRGVDQNALHGGFFPLFCGLMVGVNGSFLTGDIFNLYVWFEVLLVCAIGLLVVHREGINLDAAVKYAALNLFGTILFLTGVAFLYGAVGTLNFADLARIVPEMEPSAGLTFALVLFLLAFGVKAAAFPLFFWLPIAYHTAPPVVSALFGALLTKVGIYSAMRVFMLLFEGTTGLVGEVVVWVAAITMVTGAIAALIQTDLRRMLAFLIVSGMGYLMMGLALSTPEGLGAASFYLIHDILVKGAVFLLAGVIAIAAGSSDLTKIGGLIRTHPVLAVIFLGAGLSLAGLPPFSGFWAKVLVADAAFDGAKPILGGIALGTGLISLMCVVKIWMEAFWKTAPEGMRVTARLPLVMVVPATALVLVSLAIGLYAGPLMELTQAAGEGLADPSAYIDAVMGAGQ</sequence>
<evidence type="ECO:0000256" key="4">
    <source>
        <dbReference type="ARBA" id="ARBA00022692"/>
    </source>
</evidence>
<comment type="subcellular location">
    <subcellularLocation>
        <location evidence="1">Cell membrane</location>
        <topology evidence="1">Multi-pass membrane protein</topology>
    </subcellularLocation>
    <subcellularLocation>
        <location evidence="7">Membrane</location>
        <topology evidence="7">Multi-pass membrane protein</topology>
    </subcellularLocation>
</comment>
<dbReference type="Proteomes" id="UP000286954">
    <property type="component" value="Chromosome"/>
</dbReference>
<accession>A0A3T0E9A8</accession>
<dbReference type="GO" id="GO:0042773">
    <property type="term" value="P:ATP synthesis coupled electron transport"/>
    <property type="evidence" value="ECO:0007669"/>
    <property type="project" value="InterPro"/>
</dbReference>
<protein>
    <submittedName>
        <fullName evidence="9">NADH dehydrogenase</fullName>
    </submittedName>
</protein>
<reference evidence="9 10" key="1">
    <citation type="submission" date="2016-12" db="EMBL/GenBank/DDBJ databases">
        <title>The genome of dimorphic prosthecate Glycocaulis alkaliphilus 6b-8t, isolated from crude oil dictates its adaptability in petroleum environments.</title>
        <authorList>
            <person name="Wu X.-L."/>
            <person name="Geng S."/>
        </authorList>
    </citation>
    <scope>NUCLEOTIDE SEQUENCE [LARGE SCALE GENOMIC DNA]</scope>
    <source>
        <strain evidence="9 10">6B-8</strain>
    </source>
</reference>
<name>A0A3T0E9A8_9PROT</name>
<evidence type="ECO:0000256" key="1">
    <source>
        <dbReference type="ARBA" id="ARBA00004651"/>
    </source>
</evidence>
<evidence type="ECO:0000313" key="9">
    <source>
        <dbReference type="EMBL" id="AZU03961.1"/>
    </source>
</evidence>
<organism evidence="9 10">
    <name type="scientific">Glycocaulis alkaliphilus</name>
    <dbReference type="NCBI Taxonomy" id="1434191"/>
    <lineage>
        <taxon>Bacteria</taxon>
        <taxon>Pseudomonadati</taxon>
        <taxon>Pseudomonadota</taxon>
        <taxon>Alphaproteobacteria</taxon>
        <taxon>Maricaulales</taxon>
        <taxon>Maricaulaceae</taxon>
        <taxon>Glycocaulis</taxon>
    </lineage>
</organism>
<dbReference type="InterPro" id="IPR050586">
    <property type="entry name" value="CPA3_Na-H_Antiporter_D"/>
</dbReference>
<dbReference type="Pfam" id="PF00361">
    <property type="entry name" value="Proton_antipo_M"/>
    <property type="match status" value="1"/>
</dbReference>
<dbReference type="PRINTS" id="PR01437">
    <property type="entry name" value="NUOXDRDTASE4"/>
</dbReference>
<dbReference type="AlphaFoldDB" id="A0A3T0E9A8"/>
<evidence type="ECO:0000256" key="7">
    <source>
        <dbReference type="RuleBase" id="RU000320"/>
    </source>
</evidence>
<dbReference type="PANTHER" id="PTHR42703">
    <property type="entry name" value="NADH DEHYDROGENASE"/>
    <property type="match status" value="1"/>
</dbReference>
<keyword evidence="5" id="KW-1133">Transmembrane helix</keyword>
<dbReference type="GO" id="GO:0005886">
    <property type="term" value="C:plasma membrane"/>
    <property type="evidence" value="ECO:0007669"/>
    <property type="project" value="UniProtKB-SubCell"/>
</dbReference>
<feature type="domain" description="NADH:quinone oxidoreductase/Mrp antiporter transmembrane" evidence="8">
    <location>
        <begin position="130"/>
        <end position="415"/>
    </location>
</feature>
<dbReference type="InterPro" id="IPR003918">
    <property type="entry name" value="NADH_UbQ_OxRdtase"/>
</dbReference>
<evidence type="ECO:0000256" key="2">
    <source>
        <dbReference type="ARBA" id="ARBA00005346"/>
    </source>
</evidence>
<dbReference type="KEGG" id="gak:X907_1428"/>
<proteinExistence type="inferred from homology"/>
<keyword evidence="3" id="KW-1003">Cell membrane</keyword>
<comment type="similarity">
    <text evidence="2">Belongs to the CPA3 antiporters (TC 2.A.63) subunit D family.</text>
</comment>
<dbReference type="RefSeq" id="WP_127566593.1">
    <property type="nucleotide sequence ID" value="NZ_BMFB01000007.1"/>
</dbReference>
<evidence type="ECO:0000313" key="10">
    <source>
        <dbReference type="Proteomes" id="UP000286954"/>
    </source>
</evidence>
<dbReference type="PANTHER" id="PTHR42703:SF1">
    <property type="entry name" value="NA(+)_H(+) ANTIPORTER SUBUNIT D1"/>
    <property type="match status" value="1"/>
</dbReference>
<dbReference type="GO" id="GO:0008137">
    <property type="term" value="F:NADH dehydrogenase (ubiquinone) activity"/>
    <property type="evidence" value="ECO:0007669"/>
    <property type="project" value="InterPro"/>
</dbReference>
<dbReference type="OrthoDB" id="9811798at2"/>
<evidence type="ECO:0000256" key="6">
    <source>
        <dbReference type="ARBA" id="ARBA00023136"/>
    </source>
</evidence>